<proteinExistence type="predicted"/>
<accession>A0A932MN69</accession>
<dbReference type="Pfam" id="PF02620">
    <property type="entry name" value="YceD"/>
    <property type="match status" value="1"/>
</dbReference>
<gene>
    <name evidence="2" type="ORF">HYZ11_06680</name>
</gene>
<dbReference type="Proteomes" id="UP000782312">
    <property type="component" value="Unassembled WGS sequence"/>
</dbReference>
<dbReference type="AlphaFoldDB" id="A0A932MN69"/>
<evidence type="ECO:0000256" key="1">
    <source>
        <dbReference type="SAM" id="MobiDB-lite"/>
    </source>
</evidence>
<reference evidence="2" key="1">
    <citation type="submission" date="2020-07" db="EMBL/GenBank/DDBJ databases">
        <title>Huge and variable diversity of episymbiotic CPR bacteria and DPANN archaea in groundwater ecosystems.</title>
        <authorList>
            <person name="He C.Y."/>
            <person name="Keren R."/>
            <person name="Whittaker M."/>
            <person name="Farag I.F."/>
            <person name="Doudna J."/>
            <person name="Cate J.H.D."/>
            <person name="Banfield J.F."/>
        </authorList>
    </citation>
    <scope>NUCLEOTIDE SEQUENCE</scope>
    <source>
        <strain evidence="2">NC_groundwater_763_Ag_S-0.2um_68_21</strain>
    </source>
</reference>
<dbReference type="InterPro" id="IPR003772">
    <property type="entry name" value="YceD"/>
</dbReference>
<dbReference type="EMBL" id="JACPUR010000017">
    <property type="protein sequence ID" value="MBI3127272.1"/>
    <property type="molecule type" value="Genomic_DNA"/>
</dbReference>
<comment type="caution">
    <text evidence="2">The sequence shown here is derived from an EMBL/GenBank/DDBJ whole genome shotgun (WGS) entry which is preliminary data.</text>
</comment>
<evidence type="ECO:0000313" key="3">
    <source>
        <dbReference type="Proteomes" id="UP000782312"/>
    </source>
</evidence>
<organism evidence="2 3">
    <name type="scientific">Tectimicrobiota bacterium</name>
    <dbReference type="NCBI Taxonomy" id="2528274"/>
    <lineage>
        <taxon>Bacteria</taxon>
        <taxon>Pseudomonadati</taxon>
        <taxon>Nitrospinota/Tectimicrobiota group</taxon>
        <taxon>Candidatus Tectimicrobiota</taxon>
    </lineage>
</organism>
<protein>
    <submittedName>
        <fullName evidence="2">DUF177 domain-containing protein</fullName>
    </submittedName>
</protein>
<feature type="region of interest" description="Disordered" evidence="1">
    <location>
        <begin position="157"/>
        <end position="179"/>
    </location>
</feature>
<sequence>MEGSLRISLSRVPDEGLDLDIEIETADLELEEGAWPPLRDVRLAGRLERTGPSEAVFRGEARGTFRLQCSLGLADFDFPVCEAVVVYFMPRPPEAGAEAEEDIELGESDLEVAYLDGEILDLGLPLRDQLGLAIPLQPKCPEKCLGEDPEMCRRLEAGEGVGGGQEADPRWSALRGWRK</sequence>
<evidence type="ECO:0000313" key="2">
    <source>
        <dbReference type="EMBL" id="MBI3127272.1"/>
    </source>
</evidence>
<name>A0A932MN69_UNCTE</name>